<dbReference type="KEGG" id="vg:4179169"/>
<dbReference type="RefSeq" id="YP_667870.1">
    <property type="nucleotide sequence ID" value="NC_008252.1"/>
</dbReference>
<keyword evidence="2" id="KW-1185">Reference proteome</keyword>
<organism evidence="1 2">
    <name type="scientific">Neodiprion abietis nucleopolyhedrovirus</name>
    <dbReference type="NCBI Taxonomy" id="204507"/>
    <lineage>
        <taxon>Viruses</taxon>
        <taxon>Viruses incertae sedis</taxon>
        <taxon>Naldaviricetes</taxon>
        <taxon>Lefavirales</taxon>
        <taxon>Baculoviridae</taxon>
        <taxon>Gammabaculovirus</taxon>
        <taxon>Gammabaculovirus neabietis</taxon>
    </lineage>
</organism>
<sequence>MSLPANAYSAFYEKDKNYKSIQNKRVIKIHKYINFTQSLFSSNVAKYLHLSTI</sequence>
<accession>Q0ZP58</accession>
<name>Q0ZP58_9CBAC</name>
<evidence type="ECO:0000313" key="1">
    <source>
        <dbReference type="EMBL" id="ABC74896.1"/>
    </source>
</evidence>
<dbReference type="Proteomes" id="UP000242804">
    <property type="component" value="Segment"/>
</dbReference>
<reference evidence="1 2" key="1">
    <citation type="journal article" date="2006" name="J. Virol.">
        <title>Sequence analysis and organization of the Neodiprion abietis nucleopolyhedrovirus genome.</title>
        <authorList>
            <person name="Duffy S.P."/>
            <person name="Young A.M."/>
            <person name="Morin B."/>
            <person name="Lucarotti C.J."/>
            <person name="Koop B.F."/>
            <person name="Levin D.B."/>
        </authorList>
    </citation>
    <scope>NUCLEOTIDE SEQUENCE [LARGE SCALE GENOMIC DNA]</scope>
</reference>
<dbReference type="GeneID" id="4179169"/>
<proteinExistence type="predicted"/>
<protein>
    <submittedName>
        <fullName evidence="1">Uncharacterized protein</fullName>
    </submittedName>
</protein>
<dbReference type="EMBL" id="DQ317692">
    <property type="protein sequence ID" value="ABC74896.1"/>
    <property type="molecule type" value="Genomic_DNA"/>
</dbReference>
<evidence type="ECO:0000313" key="2">
    <source>
        <dbReference type="Proteomes" id="UP000242804"/>
    </source>
</evidence>